<dbReference type="PRINTS" id="PR00799">
    <property type="entry name" value="TRANSAMINASE"/>
</dbReference>
<dbReference type="Gene3D" id="3.90.1150.10">
    <property type="entry name" value="Aspartate Aminotransferase, domain 1"/>
    <property type="match status" value="1"/>
</dbReference>
<dbReference type="GO" id="GO:0030170">
    <property type="term" value="F:pyridoxal phosphate binding"/>
    <property type="evidence" value="ECO:0007669"/>
    <property type="project" value="InterPro"/>
</dbReference>
<proteinExistence type="inferred from homology"/>
<dbReference type="InterPro" id="IPR015421">
    <property type="entry name" value="PyrdxlP-dep_Trfase_major"/>
</dbReference>
<dbReference type="SUPFAM" id="SSF56235">
    <property type="entry name" value="N-terminal nucleophile aminohydrolases (Ntn hydrolases)"/>
    <property type="match status" value="1"/>
</dbReference>
<reference evidence="8 9" key="1">
    <citation type="submission" date="2019-08" db="EMBL/GenBank/DDBJ databases">
        <title>The genome sequence of a newly discovered highly antifungal drug resistant Aspergillus species, Aspergillus tanneri NIH 1004.</title>
        <authorList>
            <person name="Mounaud S."/>
            <person name="Singh I."/>
            <person name="Joardar V."/>
            <person name="Pakala S."/>
            <person name="Pakala S."/>
            <person name="Venepally P."/>
            <person name="Chung J.K."/>
            <person name="Losada L."/>
            <person name="Nierman W.C."/>
        </authorList>
    </citation>
    <scope>NUCLEOTIDE SEQUENCE [LARGE SCALE GENOMIC DNA]</scope>
    <source>
        <strain evidence="8 9">NIH1004</strain>
    </source>
</reference>
<accession>A0A5M9MP50</accession>
<dbReference type="Pfam" id="PF01019">
    <property type="entry name" value="G_glu_transpept"/>
    <property type="match status" value="1"/>
</dbReference>
<organism evidence="8 9">
    <name type="scientific">Aspergillus tanneri</name>
    <dbReference type="NCBI Taxonomy" id="1220188"/>
    <lineage>
        <taxon>Eukaryota</taxon>
        <taxon>Fungi</taxon>
        <taxon>Dikarya</taxon>
        <taxon>Ascomycota</taxon>
        <taxon>Pezizomycotina</taxon>
        <taxon>Eurotiomycetes</taxon>
        <taxon>Eurotiomycetidae</taxon>
        <taxon>Eurotiales</taxon>
        <taxon>Aspergillaceae</taxon>
        <taxon>Aspergillus</taxon>
        <taxon>Aspergillus subgen. Circumdati</taxon>
    </lineage>
</organism>
<dbReference type="GeneID" id="54331343"/>
<keyword evidence="4" id="KW-0032">Aminotransferase</keyword>
<evidence type="ECO:0000256" key="4">
    <source>
        <dbReference type="ARBA" id="ARBA00022576"/>
    </source>
</evidence>
<protein>
    <recommendedName>
        <fullName evidence="7">Aminotransferase class I/classII large domain-containing protein</fullName>
    </recommendedName>
</protein>
<comment type="cofactor">
    <cofactor evidence="1">
        <name>pyridoxal 5'-phosphate</name>
        <dbReference type="ChEBI" id="CHEBI:597326"/>
    </cofactor>
</comment>
<dbReference type="VEuPathDB" id="FungiDB:EYZ11_009350"/>
<feature type="domain" description="Aminotransferase class I/classII large" evidence="7">
    <location>
        <begin position="31"/>
        <end position="400"/>
    </location>
</feature>
<dbReference type="InterPro" id="IPR004839">
    <property type="entry name" value="Aminotransferase_I/II_large"/>
</dbReference>
<evidence type="ECO:0000256" key="2">
    <source>
        <dbReference type="ARBA" id="ARBA00007441"/>
    </source>
</evidence>
<dbReference type="InterPro" id="IPR015424">
    <property type="entry name" value="PyrdxlP-dep_Trfase"/>
</dbReference>
<evidence type="ECO:0000256" key="6">
    <source>
        <dbReference type="ARBA" id="ARBA00022898"/>
    </source>
</evidence>
<dbReference type="PANTHER" id="PTHR11879">
    <property type="entry name" value="ASPARTATE AMINOTRANSFERASE"/>
    <property type="match status" value="1"/>
</dbReference>
<dbReference type="GO" id="GO:0005829">
    <property type="term" value="C:cytosol"/>
    <property type="evidence" value="ECO:0007669"/>
    <property type="project" value="TreeGrafter"/>
</dbReference>
<dbReference type="SUPFAM" id="SSF53383">
    <property type="entry name" value="PLP-dependent transferases"/>
    <property type="match status" value="1"/>
</dbReference>
<comment type="similarity">
    <text evidence="2">Belongs to the class-I pyridoxal-phosphate-dependent aminotransferase family.</text>
</comment>
<evidence type="ECO:0000313" key="9">
    <source>
        <dbReference type="Proteomes" id="UP000324241"/>
    </source>
</evidence>
<dbReference type="RefSeq" id="XP_033423798.1">
    <property type="nucleotide sequence ID" value="XM_033573246.1"/>
</dbReference>
<evidence type="ECO:0000256" key="1">
    <source>
        <dbReference type="ARBA" id="ARBA00001933"/>
    </source>
</evidence>
<dbReference type="AlphaFoldDB" id="A0A5M9MP50"/>
<evidence type="ECO:0000313" key="8">
    <source>
        <dbReference type="EMBL" id="KAA8644437.1"/>
    </source>
</evidence>
<sequence length="484" mass="54374">MGHSRFDTLNLVPQDTFRQLIAEFVADASPKKVSLASGMYWDEEGKVATLSVVEKAKKLLELDSYPKHGYLPVHGNASFIHLTQRLVFGETLAETLISGTGFQLASLQTVSGAGANHLGAHFLAHNLHPRRVWIPDVTWDNHSLIWQLASDSMSQKAKPLEIKMYPYLDREDHSLDFEGMMSVLAQEAETDDVLLLHACAHNPTGLDPSREQWEIISNFCSHQKVFPFFDLAYQGLATGSLDKDAWAIRHFVRSNLELCVAQTFSKNMGLYGERVGSFHLVTASPNAAKRVFSQLTRQQHGEIYSPPAFGASIATKILLDPELYNEWQRDIGLMHQRLTEMRIALVRELKSLGTPGCWEHLKKQVGMFACTNLTPGQIHRLKTRYHIYVSNSGRISISGYFRERAPNAIHEEVYMTDINRLSINSRESKMHAATLEEIAENGPDAFYSGRIANSIITAATATGSNKALQKRRDYNYLIQNTSDI</sequence>
<dbReference type="Gene3D" id="3.40.640.10">
    <property type="entry name" value="Type I PLP-dependent aspartate aminotransferase-like (Major domain)"/>
    <property type="match status" value="1"/>
</dbReference>
<comment type="caution">
    <text evidence="8">The sequence shown here is derived from an EMBL/GenBank/DDBJ whole genome shotgun (WGS) entry which is preliminary data.</text>
</comment>
<dbReference type="PANTHER" id="PTHR11879:SF20">
    <property type="entry name" value="ASPARTATE AMINOTRANSFERASE"/>
    <property type="match status" value="1"/>
</dbReference>
<keyword evidence="5" id="KW-0808">Transferase</keyword>
<name>A0A5M9MP50_9EURO</name>
<dbReference type="CDD" id="cd00609">
    <property type="entry name" value="AAT_like"/>
    <property type="match status" value="1"/>
</dbReference>
<evidence type="ECO:0000256" key="5">
    <source>
        <dbReference type="ARBA" id="ARBA00022679"/>
    </source>
</evidence>
<keyword evidence="6" id="KW-0663">Pyridoxal phosphate</keyword>
<gene>
    <name evidence="8" type="ORF">ATNIH1004_008641</name>
</gene>
<dbReference type="VEuPathDB" id="FungiDB:EYZ11_009356"/>
<dbReference type="OrthoDB" id="6752799at2759"/>
<comment type="subunit">
    <text evidence="3">Homodimer.</text>
</comment>
<dbReference type="GO" id="GO:0004069">
    <property type="term" value="F:L-aspartate:2-oxoglutarate aminotransferase activity"/>
    <property type="evidence" value="ECO:0007669"/>
    <property type="project" value="TreeGrafter"/>
</dbReference>
<evidence type="ECO:0000256" key="3">
    <source>
        <dbReference type="ARBA" id="ARBA00011738"/>
    </source>
</evidence>
<dbReference type="FunFam" id="3.40.640.10:FF:000066">
    <property type="entry name" value="Aspartate aminotransferase"/>
    <property type="match status" value="1"/>
</dbReference>
<dbReference type="EMBL" id="QUQM01000006">
    <property type="protein sequence ID" value="KAA8644437.1"/>
    <property type="molecule type" value="Genomic_DNA"/>
</dbReference>
<evidence type="ECO:0000259" key="7">
    <source>
        <dbReference type="Pfam" id="PF00155"/>
    </source>
</evidence>
<dbReference type="InterPro" id="IPR000796">
    <property type="entry name" value="Asp_trans"/>
</dbReference>
<dbReference type="InterPro" id="IPR015422">
    <property type="entry name" value="PyrdxlP-dep_Trfase_small"/>
</dbReference>
<dbReference type="InterPro" id="IPR029055">
    <property type="entry name" value="Ntn_hydrolases_N"/>
</dbReference>
<dbReference type="GO" id="GO:0006532">
    <property type="term" value="P:aspartate biosynthetic process"/>
    <property type="evidence" value="ECO:0007669"/>
    <property type="project" value="TreeGrafter"/>
</dbReference>
<dbReference type="Pfam" id="PF00155">
    <property type="entry name" value="Aminotran_1_2"/>
    <property type="match status" value="1"/>
</dbReference>
<dbReference type="Proteomes" id="UP000324241">
    <property type="component" value="Unassembled WGS sequence"/>
</dbReference>